<accession>A0ABQ2ZEK6</accession>
<comment type="caution">
    <text evidence="1">The sequence shown here is derived from an EMBL/GenBank/DDBJ whole genome shotgun (WGS) entry which is preliminary data.</text>
</comment>
<reference evidence="2" key="1">
    <citation type="journal article" date="2019" name="Int. J. Syst. Evol. Microbiol.">
        <title>The Global Catalogue of Microorganisms (GCM) 10K type strain sequencing project: providing services to taxonomists for standard genome sequencing and annotation.</title>
        <authorList>
            <consortium name="The Broad Institute Genomics Platform"/>
            <consortium name="The Broad Institute Genome Sequencing Center for Infectious Disease"/>
            <person name="Wu L."/>
            <person name="Ma J."/>
        </authorList>
    </citation>
    <scope>NUCLEOTIDE SEQUENCE [LARGE SCALE GENOMIC DNA]</scope>
    <source>
        <strain evidence="2">JCM 4594</strain>
    </source>
</reference>
<protein>
    <submittedName>
        <fullName evidence="1">Uncharacterized protein</fullName>
    </submittedName>
</protein>
<evidence type="ECO:0000313" key="1">
    <source>
        <dbReference type="EMBL" id="GGY14204.1"/>
    </source>
</evidence>
<evidence type="ECO:0000313" key="2">
    <source>
        <dbReference type="Proteomes" id="UP000600946"/>
    </source>
</evidence>
<keyword evidence="2" id="KW-1185">Reference proteome</keyword>
<dbReference type="Proteomes" id="UP000600946">
    <property type="component" value="Unassembled WGS sequence"/>
</dbReference>
<proteinExistence type="predicted"/>
<dbReference type="EMBL" id="BMUU01000001">
    <property type="protein sequence ID" value="GGY14204.1"/>
    <property type="molecule type" value="Genomic_DNA"/>
</dbReference>
<gene>
    <name evidence="1" type="ORF">GCM10010326_01990</name>
</gene>
<name>A0ABQ2ZEK6_9ACTN</name>
<organism evidence="1 2">
    <name type="scientific">Streptomyces xanthochromogenes</name>
    <dbReference type="NCBI Taxonomy" id="67384"/>
    <lineage>
        <taxon>Bacteria</taxon>
        <taxon>Bacillati</taxon>
        <taxon>Actinomycetota</taxon>
        <taxon>Actinomycetes</taxon>
        <taxon>Kitasatosporales</taxon>
        <taxon>Streptomycetaceae</taxon>
        <taxon>Streptomyces</taxon>
    </lineage>
</organism>
<sequence length="75" mass="7755">MAGQAPAYRLEAFGARQRHRDHWGAGGQGDPGDAGSSTVELAVKEAGSLGADVEGPAAILIWTGLRPVREVASTR</sequence>